<keyword evidence="9" id="KW-0651">Protein splicing</keyword>
<dbReference type="Gene3D" id="3.90.1860.10">
    <property type="entry name" value="tRNA-splicing ligase RtcB"/>
    <property type="match status" value="2"/>
</dbReference>
<keyword evidence="3 15" id="KW-0479">Metal-binding</keyword>
<proteinExistence type="predicted"/>
<dbReference type="InterPro" id="IPR004860">
    <property type="entry name" value="LAGLIDADG_dom"/>
</dbReference>
<dbReference type="InterPro" id="IPR001233">
    <property type="entry name" value="RtcB"/>
</dbReference>
<dbReference type="Pfam" id="PF14528">
    <property type="entry name" value="LAGLIDADG_3"/>
    <property type="match status" value="1"/>
</dbReference>
<keyword evidence="4 14" id="KW-0547">Nucleotide-binding</keyword>
<evidence type="ECO:0000256" key="13">
    <source>
        <dbReference type="ARBA" id="ARBA00047746"/>
    </source>
</evidence>
<dbReference type="PROSITE" id="PS50817">
    <property type="entry name" value="INTEIN_N_TER"/>
    <property type="match status" value="1"/>
</dbReference>
<dbReference type="GO" id="GO:0004519">
    <property type="term" value="F:endonuclease activity"/>
    <property type="evidence" value="ECO:0007669"/>
    <property type="project" value="UniProtKB-KW"/>
</dbReference>
<dbReference type="Gene3D" id="3.10.28.10">
    <property type="entry name" value="Homing endonucleases"/>
    <property type="match status" value="1"/>
</dbReference>
<feature type="binding site" evidence="15">
    <location>
        <position position="174"/>
    </location>
    <ligand>
        <name>Mn(2+)</name>
        <dbReference type="ChEBI" id="CHEBI:29035"/>
        <label>1</label>
    </ligand>
</feature>
<evidence type="ECO:0000256" key="7">
    <source>
        <dbReference type="ARBA" id="ARBA00022801"/>
    </source>
</evidence>
<keyword evidence="6" id="KW-0692">RNA repair</keyword>
<evidence type="ECO:0000256" key="8">
    <source>
        <dbReference type="ARBA" id="ARBA00022813"/>
    </source>
</evidence>
<comment type="catalytic activity">
    <reaction evidence="13">
        <text>a 3'-end 3'-phospho-ribonucleotide-RNA + a 5'-end dephospho-ribonucleoside-RNA + GTP = a ribonucleotidyl-ribonucleotide-RNA + GMP + diphosphate</text>
        <dbReference type="Rhea" id="RHEA:68076"/>
        <dbReference type="Rhea" id="RHEA-COMP:10463"/>
        <dbReference type="Rhea" id="RHEA-COMP:13936"/>
        <dbReference type="Rhea" id="RHEA-COMP:17355"/>
        <dbReference type="ChEBI" id="CHEBI:33019"/>
        <dbReference type="ChEBI" id="CHEBI:37565"/>
        <dbReference type="ChEBI" id="CHEBI:58115"/>
        <dbReference type="ChEBI" id="CHEBI:83062"/>
        <dbReference type="ChEBI" id="CHEBI:138284"/>
        <dbReference type="ChEBI" id="CHEBI:173118"/>
        <dbReference type="EC" id="6.5.1.8"/>
    </reaction>
</comment>
<keyword evidence="11 14" id="KW-0342">GTP-binding</keyword>
<dbReference type="EC" id="6.5.1.8" evidence="1"/>
<dbReference type="SUPFAM" id="SSF51294">
    <property type="entry name" value="Hedgehog/intein (Hint) domain"/>
    <property type="match status" value="1"/>
</dbReference>
<keyword evidence="8" id="KW-0068">Autocatalytic cleavage</keyword>
<comment type="caution">
    <text evidence="17">The sequence shown here is derived from an EMBL/GenBank/DDBJ whole genome shotgun (WGS) entry which is preliminary data.</text>
</comment>
<dbReference type="AlphaFoldDB" id="A0A0A0BAD0"/>
<dbReference type="Gene3D" id="2.170.16.10">
    <property type="entry name" value="Hedgehog/Intein (Hint) domain"/>
    <property type="match status" value="1"/>
</dbReference>
<dbReference type="PANTHER" id="PTHR43749:SF2">
    <property type="entry name" value="RNA-SPLICING LIGASE RTCB"/>
    <property type="match status" value="1"/>
</dbReference>
<keyword evidence="12 15" id="KW-0464">Manganese</keyword>
<evidence type="ECO:0000256" key="10">
    <source>
        <dbReference type="ARBA" id="ARBA00023125"/>
    </source>
</evidence>
<dbReference type="STRING" id="1408250.Q760_09665"/>
<evidence type="ECO:0000256" key="2">
    <source>
        <dbReference type="ARBA" id="ARBA00022598"/>
    </source>
</evidence>
<keyword evidence="10" id="KW-0238">DNA-binding</keyword>
<dbReference type="SUPFAM" id="SSF103365">
    <property type="entry name" value="Hypothetical protein PH1602"/>
    <property type="match status" value="2"/>
</dbReference>
<dbReference type="GO" id="GO:0006396">
    <property type="term" value="P:RNA processing"/>
    <property type="evidence" value="ECO:0007669"/>
    <property type="project" value="InterPro"/>
</dbReference>
<evidence type="ECO:0000313" key="17">
    <source>
        <dbReference type="EMBL" id="KGM03062.1"/>
    </source>
</evidence>
<comment type="cofactor">
    <cofactor evidence="15">
        <name>Mn(2+)</name>
        <dbReference type="ChEBI" id="CHEBI:29035"/>
    </cofactor>
    <text evidence="15">Binds 2 manganese ions per subunit.</text>
</comment>
<dbReference type="InterPro" id="IPR004042">
    <property type="entry name" value="Intein_endonuc_central"/>
</dbReference>
<evidence type="ECO:0000256" key="15">
    <source>
        <dbReference type="PIRSR" id="PIRSR601233-3"/>
    </source>
</evidence>
<organism evidence="17 18">
    <name type="scientific">Cellulomonas cellasea DSM 20118</name>
    <dbReference type="NCBI Taxonomy" id="1408250"/>
    <lineage>
        <taxon>Bacteria</taxon>
        <taxon>Bacillati</taxon>
        <taxon>Actinomycetota</taxon>
        <taxon>Actinomycetes</taxon>
        <taxon>Micrococcales</taxon>
        <taxon>Cellulomonadaceae</taxon>
        <taxon>Cellulomonas</taxon>
    </lineage>
</organism>
<evidence type="ECO:0000256" key="9">
    <source>
        <dbReference type="ARBA" id="ARBA00023000"/>
    </source>
</evidence>
<dbReference type="InterPro" id="IPR006141">
    <property type="entry name" value="Intein_N"/>
</dbReference>
<keyword evidence="5" id="KW-0540">Nuclease</keyword>
<dbReference type="GO" id="GO:0042245">
    <property type="term" value="P:RNA repair"/>
    <property type="evidence" value="ECO:0007669"/>
    <property type="project" value="UniProtKB-KW"/>
</dbReference>
<dbReference type="GO" id="GO:0170057">
    <property type="term" value="F:RNA ligase (GTP) activity"/>
    <property type="evidence" value="ECO:0007669"/>
    <property type="project" value="UniProtKB-EC"/>
</dbReference>
<evidence type="ECO:0000256" key="4">
    <source>
        <dbReference type="ARBA" id="ARBA00022741"/>
    </source>
</evidence>
<dbReference type="Pfam" id="PF01139">
    <property type="entry name" value="RtcB"/>
    <property type="match status" value="2"/>
</dbReference>
<evidence type="ECO:0000259" key="16">
    <source>
        <dbReference type="PROSITE" id="PS50819"/>
    </source>
</evidence>
<feature type="domain" description="DOD-type homing endonuclease" evidence="16">
    <location>
        <begin position="390"/>
        <end position="503"/>
    </location>
</feature>
<evidence type="ECO:0000256" key="1">
    <source>
        <dbReference type="ARBA" id="ARBA00012726"/>
    </source>
</evidence>
<dbReference type="SUPFAM" id="SSF55608">
    <property type="entry name" value="Homing endonucleases"/>
    <property type="match status" value="1"/>
</dbReference>
<feature type="binding site" evidence="15">
    <location>
        <position position="78"/>
    </location>
    <ligand>
        <name>Mn(2+)</name>
        <dbReference type="ChEBI" id="CHEBI:29035"/>
        <label>1</label>
    </ligand>
</feature>
<dbReference type="PANTHER" id="PTHR43749">
    <property type="entry name" value="RNA-SPLICING LIGASE RTCB"/>
    <property type="match status" value="1"/>
</dbReference>
<keyword evidence="5" id="KW-0255">Endonuclease</keyword>
<dbReference type="GO" id="GO:0016539">
    <property type="term" value="P:intein-mediated protein splicing"/>
    <property type="evidence" value="ECO:0007669"/>
    <property type="project" value="InterPro"/>
</dbReference>
<dbReference type="GO" id="GO:0005525">
    <property type="term" value="F:GTP binding"/>
    <property type="evidence" value="ECO:0007669"/>
    <property type="project" value="UniProtKB-KW"/>
</dbReference>
<feature type="binding site" evidence="15">
    <location>
        <position position="191"/>
    </location>
    <ligand>
        <name>Mn(2+)</name>
        <dbReference type="ChEBI" id="CHEBI:29035"/>
        <label>2</label>
    </ligand>
</feature>
<dbReference type="PRINTS" id="PR00379">
    <property type="entry name" value="INTEIN"/>
</dbReference>
<keyword evidence="18" id="KW-1185">Reference proteome</keyword>
<feature type="binding site" evidence="14">
    <location>
        <begin position="173"/>
        <end position="177"/>
    </location>
    <ligand>
        <name>GMP</name>
        <dbReference type="ChEBI" id="CHEBI:58115"/>
    </ligand>
</feature>
<evidence type="ECO:0000256" key="3">
    <source>
        <dbReference type="ARBA" id="ARBA00022723"/>
    </source>
</evidence>
<sequence>MMSSPFPVALAGTAAPTLMWAHEHEVEPQALQQLRNIASLPWVEGLRVMPDVHLGKGATVGSVIAMRDAVSPNAVGVDIGCGMIGVRTSLTAADLPDDLHAIRTRIEQAVPVGFHAHDEPVDLRRLRPVNGSAGRERLKGADAFWDRFGGLHRTVQQLEARARKQLGTLGGGNHFIELCLDESDQVWLQLHSGSRNIGKELAERHVAIAKTLEHNQRIVDRELAVFLAGTPQMDAYLNDLWWAQEYAARSRAVMMALVVQAVRDSFPEREITFDEGVNCFAGETRVLTGAGIFPIAELAGGIHELLTTGGRWVKAPIMSFGKQRVYEVTVGRYGEEKVIRATGNHRWLLRAKVAHARDEATTQDLRVGDRLAYAFPARVSGMKVDRASVARGFVFGDGSLCGKQTRARAIFCGDKDESLLPYFEGLTTNCVRDYGSVKVLNGFPAEWKTAPVATSSHPDIVYGWLAGYFAADGDVDKSGRPSLSSSRRDHLEAVKALATSIGVGTYGIRTRVRRGIDGRDSELHVMGFMRSDLDLDFFVQDEHRARFATGRGAVERKGWTVRSVEITDDVEEVYCAVVPETEAFTLEDNILTRNCHHNYVKTEQIDGAELIVTRKGAIRAGSGEMGLIPGSMGTGSYVVRGLGNPASFQSASHGAGRRMSRTAAKKRFTVEDLAAQTAGVECRKDAGVVDEIPGAYKDLESVIAAQTDLVEVVARLRTIVCVKG</sequence>
<dbReference type="InterPro" id="IPR006142">
    <property type="entry name" value="INTEIN"/>
</dbReference>
<gene>
    <name evidence="17" type="ORF">Q760_09665</name>
</gene>
<keyword evidence="2" id="KW-0436">Ligase</keyword>
<evidence type="ECO:0000256" key="11">
    <source>
        <dbReference type="ARBA" id="ARBA00023134"/>
    </source>
</evidence>
<dbReference type="GO" id="GO:0003677">
    <property type="term" value="F:DNA binding"/>
    <property type="evidence" value="ECO:0007669"/>
    <property type="project" value="UniProtKB-KW"/>
</dbReference>
<evidence type="ECO:0000256" key="6">
    <source>
        <dbReference type="ARBA" id="ARBA00022800"/>
    </source>
</evidence>
<keyword evidence="7" id="KW-0378">Hydrolase</keyword>
<dbReference type="InterPro" id="IPR036844">
    <property type="entry name" value="Hint_dom_sf"/>
</dbReference>
<dbReference type="GO" id="GO:0016787">
    <property type="term" value="F:hydrolase activity"/>
    <property type="evidence" value="ECO:0007669"/>
    <property type="project" value="UniProtKB-KW"/>
</dbReference>
<evidence type="ECO:0000256" key="5">
    <source>
        <dbReference type="ARBA" id="ARBA00022759"/>
    </source>
</evidence>
<evidence type="ECO:0000313" key="18">
    <source>
        <dbReference type="Proteomes" id="UP000029833"/>
    </source>
</evidence>
<dbReference type="EMBL" id="AXNT01000026">
    <property type="protein sequence ID" value="KGM03062.1"/>
    <property type="molecule type" value="Genomic_DNA"/>
</dbReference>
<dbReference type="InterPro" id="IPR027434">
    <property type="entry name" value="Homing_endonucl"/>
</dbReference>
<protein>
    <recommendedName>
        <fullName evidence="1">3'-phosphate/5'-hydroxy nucleic acid ligase</fullName>
        <ecNumber evidence="1">6.5.1.8</ecNumber>
    </recommendedName>
</protein>
<reference evidence="17 18" key="1">
    <citation type="submission" date="2013-10" db="EMBL/GenBank/DDBJ databases">
        <authorList>
            <person name="Wang G."/>
            <person name="Zhuang W."/>
        </authorList>
    </citation>
    <scope>NUCLEOTIDE SEQUENCE [LARGE SCALE GENOMIC DNA]</scope>
    <source>
        <strain evidence="17 18">DSM 20118</strain>
    </source>
</reference>
<accession>A0A0A0BAD0</accession>
<dbReference type="GO" id="GO:0006281">
    <property type="term" value="P:DNA repair"/>
    <property type="evidence" value="ECO:0007669"/>
    <property type="project" value="TreeGrafter"/>
</dbReference>
<name>A0A0A0BAD0_9CELL</name>
<dbReference type="InterPro" id="IPR036025">
    <property type="entry name" value="RtcB-like_sf"/>
</dbReference>
<dbReference type="InterPro" id="IPR052915">
    <property type="entry name" value="RtcB-like"/>
</dbReference>
<evidence type="ECO:0000256" key="12">
    <source>
        <dbReference type="ARBA" id="ARBA00023211"/>
    </source>
</evidence>
<dbReference type="Proteomes" id="UP000029833">
    <property type="component" value="Unassembled WGS sequence"/>
</dbReference>
<dbReference type="GO" id="GO:0003909">
    <property type="term" value="F:DNA ligase activity"/>
    <property type="evidence" value="ECO:0007669"/>
    <property type="project" value="TreeGrafter"/>
</dbReference>
<dbReference type="GO" id="GO:0030145">
    <property type="term" value="F:manganese ion binding"/>
    <property type="evidence" value="ECO:0007669"/>
    <property type="project" value="TreeGrafter"/>
</dbReference>
<dbReference type="PROSITE" id="PS50819">
    <property type="entry name" value="INTEIN_ENDONUCLEASE"/>
    <property type="match status" value="1"/>
</dbReference>
<evidence type="ECO:0000256" key="14">
    <source>
        <dbReference type="PIRSR" id="PIRSR601233-2"/>
    </source>
</evidence>